<comment type="similarity">
    <text evidence="1">Belongs to the LysR transcriptional regulatory family.</text>
</comment>
<dbReference type="EMBL" id="CP009122">
    <property type="protein sequence ID" value="AJA07091.1"/>
    <property type="molecule type" value="Genomic_DNA"/>
</dbReference>
<evidence type="ECO:0000256" key="2">
    <source>
        <dbReference type="ARBA" id="ARBA00023015"/>
    </source>
</evidence>
<evidence type="ECO:0000256" key="3">
    <source>
        <dbReference type="ARBA" id="ARBA00023125"/>
    </source>
</evidence>
<evidence type="ECO:0000259" key="5">
    <source>
        <dbReference type="PROSITE" id="PS50931"/>
    </source>
</evidence>
<feature type="domain" description="HTH lysR-type" evidence="5">
    <location>
        <begin position="1"/>
        <end position="61"/>
    </location>
</feature>
<dbReference type="SUPFAM" id="SSF53850">
    <property type="entry name" value="Periplasmic binding protein-like II"/>
    <property type="match status" value="1"/>
</dbReference>
<dbReference type="SUPFAM" id="SSF46785">
    <property type="entry name" value="Winged helix' DNA-binding domain"/>
    <property type="match status" value="1"/>
</dbReference>
<dbReference type="GO" id="GO:0006351">
    <property type="term" value="P:DNA-templated transcription"/>
    <property type="evidence" value="ECO:0007669"/>
    <property type="project" value="TreeGrafter"/>
</dbReference>
<dbReference type="PANTHER" id="PTHR30537:SF1">
    <property type="entry name" value="HTH-TYPE TRANSCRIPTIONAL REGULATOR PGRR"/>
    <property type="match status" value="1"/>
</dbReference>
<dbReference type="PROSITE" id="PS50931">
    <property type="entry name" value="HTH_LYSR"/>
    <property type="match status" value="1"/>
</dbReference>
<sequence length="184" mass="20010">MRGAKFAELKAFATVAERLNFARAAEQLAVSPSALSQTIKGLEDRLGVRLLHRTTPTMALTDAGSRLPDRIAPLFDGFEEINEFRGKPAGTIRICAPQMATLHLQRGPPAPLLLDWSRPAAAFYLYHPSRVQMPAALRAFIDALTIGIPVAVASIERDDETGAPIEVSSRPARRGNTLYFSCLA</sequence>
<protein>
    <recommendedName>
        <fullName evidence="5">HTH lysR-type domain-containing protein</fullName>
    </recommendedName>
</protein>
<dbReference type="Pfam" id="PF00126">
    <property type="entry name" value="HTH_1"/>
    <property type="match status" value="1"/>
</dbReference>
<proteinExistence type="inferred from homology"/>
<organism evidence="6 7">
    <name type="scientific">Sphingopyxis fribergensis</name>
    <dbReference type="NCBI Taxonomy" id="1515612"/>
    <lineage>
        <taxon>Bacteria</taxon>
        <taxon>Pseudomonadati</taxon>
        <taxon>Pseudomonadota</taxon>
        <taxon>Alphaproteobacteria</taxon>
        <taxon>Sphingomonadales</taxon>
        <taxon>Sphingomonadaceae</taxon>
        <taxon>Sphingopyxis</taxon>
    </lineage>
</organism>
<evidence type="ECO:0000313" key="7">
    <source>
        <dbReference type="Proteomes" id="UP000030907"/>
    </source>
</evidence>
<evidence type="ECO:0000313" key="6">
    <source>
        <dbReference type="EMBL" id="AJA07091.1"/>
    </source>
</evidence>
<dbReference type="STRING" id="1515612.SKP52_00745"/>
<dbReference type="GO" id="GO:0003700">
    <property type="term" value="F:DNA-binding transcription factor activity"/>
    <property type="evidence" value="ECO:0007669"/>
    <property type="project" value="InterPro"/>
</dbReference>
<reference evidence="6 7" key="1">
    <citation type="journal article" date="2015" name="Int. J. Syst. Evol. Microbiol.">
        <title>Description of Sphingopyxis fribergensis sp. nov. - a soil bacterium with the ability to degrade styrene and phenylacetic acid.</title>
        <authorList>
            <person name="Oelschlagel M."/>
            <person name="Ruckert C."/>
            <person name="Kalinowski J."/>
            <person name="Schmidt G."/>
            <person name="Schlomann M."/>
            <person name="Tischler D."/>
        </authorList>
    </citation>
    <scope>NUCLEOTIDE SEQUENCE [LARGE SCALE GENOMIC DNA]</scope>
    <source>
        <strain evidence="6 7">Kp5.2</strain>
    </source>
</reference>
<evidence type="ECO:0000256" key="4">
    <source>
        <dbReference type="ARBA" id="ARBA00023163"/>
    </source>
</evidence>
<dbReference type="PANTHER" id="PTHR30537">
    <property type="entry name" value="HTH-TYPE TRANSCRIPTIONAL REGULATOR"/>
    <property type="match status" value="1"/>
</dbReference>
<dbReference type="GO" id="GO:0043565">
    <property type="term" value="F:sequence-specific DNA binding"/>
    <property type="evidence" value="ECO:0007669"/>
    <property type="project" value="TreeGrafter"/>
</dbReference>
<keyword evidence="4" id="KW-0804">Transcription</keyword>
<gene>
    <name evidence="6" type="ORF">SKP52_00745</name>
</gene>
<dbReference type="KEGG" id="sphk:SKP52_00745"/>
<dbReference type="PRINTS" id="PR00039">
    <property type="entry name" value="HTHLYSR"/>
</dbReference>
<keyword evidence="7" id="KW-1185">Reference proteome</keyword>
<keyword evidence="2" id="KW-0805">Transcription regulation</keyword>
<evidence type="ECO:0000256" key="1">
    <source>
        <dbReference type="ARBA" id="ARBA00009437"/>
    </source>
</evidence>
<dbReference type="InterPro" id="IPR036388">
    <property type="entry name" value="WH-like_DNA-bd_sf"/>
</dbReference>
<dbReference type="InterPro" id="IPR058163">
    <property type="entry name" value="LysR-type_TF_proteobact-type"/>
</dbReference>
<dbReference type="InterPro" id="IPR000847">
    <property type="entry name" value="LysR_HTH_N"/>
</dbReference>
<accession>A0A0A7PAI3</accession>
<dbReference type="AlphaFoldDB" id="A0A0A7PAI3"/>
<dbReference type="FunFam" id="1.10.10.10:FF:000001">
    <property type="entry name" value="LysR family transcriptional regulator"/>
    <property type="match status" value="1"/>
</dbReference>
<name>A0A0A7PAI3_9SPHN</name>
<dbReference type="HOGENOM" id="CLU_1467315_0_0_5"/>
<dbReference type="Gene3D" id="3.40.190.290">
    <property type="match status" value="1"/>
</dbReference>
<dbReference type="Gene3D" id="1.10.10.10">
    <property type="entry name" value="Winged helix-like DNA-binding domain superfamily/Winged helix DNA-binding domain"/>
    <property type="match status" value="1"/>
</dbReference>
<dbReference type="Proteomes" id="UP000030907">
    <property type="component" value="Chromosome"/>
</dbReference>
<dbReference type="OrthoDB" id="9813056at2"/>
<dbReference type="InterPro" id="IPR036390">
    <property type="entry name" value="WH_DNA-bd_sf"/>
</dbReference>
<keyword evidence="3" id="KW-0238">DNA-binding</keyword>